<feature type="signal peptide" evidence="1">
    <location>
        <begin position="1"/>
        <end position="17"/>
    </location>
</feature>
<dbReference type="HOGENOM" id="CLU_1279959_0_0_1"/>
<name>Q23MB0_TETTS</name>
<dbReference type="KEGG" id="tet:TTHERM_00621490"/>
<evidence type="ECO:0000256" key="1">
    <source>
        <dbReference type="SAM" id="SignalP"/>
    </source>
</evidence>
<organism evidence="2 3">
    <name type="scientific">Tetrahymena thermophila (strain SB210)</name>
    <dbReference type="NCBI Taxonomy" id="312017"/>
    <lineage>
        <taxon>Eukaryota</taxon>
        <taxon>Sar</taxon>
        <taxon>Alveolata</taxon>
        <taxon>Ciliophora</taxon>
        <taxon>Intramacronucleata</taxon>
        <taxon>Oligohymenophorea</taxon>
        <taxon>Hymenostomatida</taxon>
        <taxon>Tetrahymenina</taxon>
        <taxon>Tetrahymenidae</taxon>
        <taxon>Tetrahymena</taxon>
    </lineage>
</organism>
<accession>Q23MB0</accession>
<reference evidence="3" key="1">
    <citation type="journal article" date="2006" name="PLoS Biol.">
        <title>Macronuclear genome sequence of the ciliate Tetrahymena thermophila, a model eukaryote.</title>
        <authorList>
            <person name="Eisen J.A."/>
            <person name="Coyne R.S."/>
            <person name="Wu M."/>
            <person name="Wu D."/>
            <person name="Thiagarajan M."/>
            <person name="Wortman J.R."/>
            <person name="Badger J.H."/>
            <person name="Ren Q."/>
            <person name="Amedeo P."/>
            <person name="Jones K.M."/>
            <person name="Tallon L.J."/>
            <person name="Delcher A.L."/>
            <person name="Salzberg S.L."/>
            <person name="Silva J.C."/>
            <person name="Haas B.J."/>
            <person name="Majoros W.H."/>
            <person name="Farzad M."/>
            <person name="Carlton J.M."/>
            <person name="Smith R.K. Jr."/>
            <person name="Garg J."/>
            <person name="Pearlman R.E."/>
            <person name="Karrer K.M."/>
            <person name="Sun L."/>
            <person name="Manning G."/>
            <person name="Elde N.C."/>
            <person name="Turkewitz A.P."/>
            <person name="Asai D.J."/>
            <person name="Wilkes D.E."/>
            <person name="Wang Y."/>
            <person name="Cai H."/>
            <person name="Collins K."/>
            <person name="Stewart B.A."/>
            <person name="Lee S.R."/>
            <person name="Wilamowska K."/>
            <person name="Weinberg Z."/>
            <person name="Ruzzo W.L."/>
            <person name="Wloga D."/>
            <person name="Gaertig J."/>
            <person name="Frankel J."/>
            <person name="Tsao C.-C."/>
            <person name="Gorovsky M.A."/>
            <person name="Keeling P.J."/>
            <person name="Waller R.F."/>
            <person name="Patron N.J."/>
            <person name="Cherry J.M."/>
            <person name="Stover N.A."/>
            <person name="Krieger C.J."/>
            <person name="del Toro C."/>
            <person name="Ryder H.F."/>
            <person name="Williamson S.C."/>
            <person name="Barbeau R.A."/>
            <person name="Hamilton E.P."/>
            <person name="Orias E."/>
        </authorList>
    </citation>
    <scope>NUCLEOTIDE SEQUENCE [LARGE SCALE GENOMIC DNA]</scope>
    <source>
        <strain evidence="3">SB210</strain>
    </source>
</reference>
<dbReference type="Proteomes" id="UP000009168">
    <property type="component" value="Unassembled WGS sequence"/>
</dbReference>
<dbReference type="OrthoDB" id="406551at2759"/>
<keyword evidence="1" id="KW-0732">Signal</keyword>
<protein>
    <recommendedName>
        <fullName evidence="4">Transmembrane protein</fullName>
    </recommendedName>
</protein>
<gene>
    <name evidence="2" type="ORF">TTHERM_00621490</name>
</gene>
<dbReference type="EMBL" id="GG662661">
    <property type="protein sequence ID" value="EAR97729.1"/>
    <property type="molecule type" value="Genomic_DNA"/>
</dbReference>
<evidence type="ECO:0008006" key="4">
    <source>
        <dbReference type="Google" id="ProtNLM"/>
    </source>
</evidence>
<dbReference type="GeneID" id="7826263"/>
<dbReference type="InParanoid" id="Q23MB0"/>
<dbReference type="AlphaFoldDB" id="Q23MB0"/>
<proteinExistence type="predicted"/>
<dbReference type="RefSeq" id="XP_001017974.1">
    <property type="nucleotide sequence ID" value="XM_001017974.2"/>
</dbReference>
<evidence type="ECO:0000313" key="3">
    <source>
        <dbReference type="Proteomes" id="UP000009168"/>
    </source>
</evidence>
<sequence>MKTSVICLFLLVSFVLSQEEPEPAKPVWPLKFSQDFIETFYGSTNHTSVGGYYYDYTTYSTRLVRSNGKYDQTCNGYKQYNETNHVCEQIIVGENRFIFYPDDNDCCWCCNEAQGCGALKPHWLQTSIFQGKTTLYGQEAYQWLIVELPNIRNIVWETTEENPLERTLLKIQRGSYDEVFLAETRRLDDFYPITVPSVCDVNNICPRGLCQYFREQAANITAHGHVHSH</sequence>
<keyword evidence="3" id="KW-1185">Reference proteome</keyword>
<feature type="chain" id="PRO_5004201956" description="Transmembrane protein" evidence="1">
    <location>
        <begin position="18"/>
        <end position="229"/>
    </location>
</feature>
<dbReference type="eggNOG" id="ENOG502SAS2">
    <property type="taxonomic scope" value="Eukaryota"/>
</dbReference>
<evidence type="ECO:0000313" key="2">
    <source>
        <dbReference type="EMBL" id="EAR97729.1"/>
    </source>
</evidence>